<proteinExistence type="predicted"/>
<accession>A0A2K8P8U4</accession>
<dbReference type="GeneID" id="49382114"/>
<dbReference type="AlphaFoldDB" id="A0A2K8P8U4"/>
<organism evidence="1 2">
    <name type="scientific">Streptomyces lavendulae subsp. lavendulae</name>
    <dbReference type="NCBI Taxonomy" id="58340"/>
    <lineage>
        <taxon>Bacteria</taxon>
        <taxon>Bacillati</taxon>
        <taxon>Actinomycetota</taxon>
        <taxon>Actinomycetes</taxon>
        <taxon>Kitasatosporales</taxon>
        <taxon>Streptomycetaceae</taxon>
        <taxon>Streptomyces</taxon>
    </lineage>
</organism>
<evidence type="ECO:0000313" key="2">
    <source>
        <dbReference type="Proteomes" id="UP000231791"/>
    </source>
</evidence>
<dbReference type="OrthoDB" id="4559359at2"/>
<sequence length="142" mass="15105">MAVEEKRSWIMLVVAVVSYAAYLCSVLSGPEGLPLERAPYAAALLWSVGLAIVVTIAANIAVAAASGEEGAAKDQRDREIHRFGEYVGQSFVVIGAVSALCLAMADAAPFWIANAVYLAFVLSSLLSSTVKLVSYRLGFHPW</sequence>
<dbReference type="KEGG" id="slx:SLAV_04910"/>
<keyword evidence="2" id="KW-1185">Reference proteome</keyword>
<protein>
    <submittedName>
        <fullName evidence="1">Uncharacterized protein</fullName>
    </submittedName>
</protein>
<gene>
    <name evidence="1" type="ORF">SLAV_04910</name>
</gene>
<name>A0A2K8P8U4_STRLA</name>
<dbReference type="EMBL" id="CP024985">
    <property type="protein sequence ID" value="ATZ22888.1"/>
    <property type="molecule type" value="Genomic_DNA"/>
</dbReference>
<reference evidence="1 2" key="1">
    <citation type="submission" date="2017-11" db="EMBL/GenBank/DDBJ databases">
        <title>Complete genome sequence of Streptomyces lavendulae subsp. lavendulae CCM 3239 (formerly 'Streptomyces aureofaciens CCM 3239'), the producer of the angucycline-type antibiotic auricin.</title>
        <authorList>
            <person name="Busche T."/>
            <person name="Novakova R."/>
            <person name="Al'Dilaimi A."/>
            <person name="Homerova D."/>
            <person name="Feckova L."/>
            <person name="Rezuchova B."/>
            <person name="Mingyar E."/>
            <person name="Csolleiova D."/>
            <person name="Bekeova C."/>
            <person name="Winkler A."/>
            <person name="Sevcikova B."/>
            <person name="Kalinowski J."/>
            <person name="Kormanec J."/>
            <person name="Ruckert C."/>
        </authorList>
    </citation>
    <scope>NUCLEOTIDE SEQUENCE [LARGE SCALE GENOMIC DNA]</scope>
    <source>
        <strain evidence="1 2">CCM 3239</strain>
    </source>
</reference>
<dbReference type="RefSeq" id="WP_030241262.1">
    <property type="nucleotide sequence ID" value="NZ_CP024985.1"/>
</dbReference>
<evidence type="ECO:0000313" key="1">
    <source>
        <dbReference type="EMBL" id="ATZ22888.1"/>
    </source>
</evidence>
<dbReference type="Proteomes" id="UP000231791">
    <property type="component" value="Chromosome"/>
</dbReference>